<protein>
    <submittedName>
        <fullName evidence="1">17140_t:CDS:1</fullName>
    </submittedName>
</protein>
<proteinExistence type="predicted"/>
<sequence length="171" mass="20150">MTFHENYSSLFAQLLPSLIKARWNQLTTRKKNPLSESEASSISPIIEAFLKHKVDRYQRNKKSQYNPIIEVEAESYCTVIPVSKPKKSRFEETKSQISDSSPNSLLYRPKELYSEEEVNARIKNATNNLRQEFIKSIEKTLKNIKQQKEIECNQIKIDMRNKFEFTLKKFI</sequence>
<comment type="caution">
    <text evidence="1">The sequence shown here is derived from an EMBL/GenBank/DDBJ whole genome shotgun (WGS) entry which is preliminary data.</text>
</comment>
<accession>A0A9N9I885</accession>
<gene>
    <name evidence="1" type="ORF">CPELLU_LOCUS13116</name>
</gene>
<reference evidence="1" key="1">
    <citation type="submission" date="2021-06" db="EMBL/GenBank/DDBJ databases">
        <authorList>
            <person name="Kallberg Y."/>
            <person name="Tangrot J."/>
            <person name="Rosling A."/>
        </authorList>
    </citation>
    <scope>NUCLEOTIDE SEQUENCE</scope>
    <source>
        <strain evidence="1">FL966</strain>
    </source>
</reference>
<keyword evidence="2" id="KW-1185">Reference proteome</keyword>
<dbReference type="EMBL" id="CAJVQA010013509">
    <property type="protein sequence ID" value="CAG8724837.1"/>
    <property type="molecule type" value="Genomic_DNA"/>
</dbReference>
<organism evidence="1 2">
    <name type="scientific">Cetraspora pellucida</name>
    <dbReference type="NCBI Taxonomy" id="1433469"/>
    <lineage>
        <taxon>Eukaryota</taxon>
        <taxon>Fungi</taxon>
        <taxon>Fungi incertae sedis</taxon>
        <taxon>Mucoromycota</taxon>
        <taxon>Glomeromycotina</taxon>
        <taxon>Glomeromycetes</taxon>
        <taxon>Diversisporales</taxon>
        <taxon>Gigasporaceae</taxon>
        <taxon>Cetraspora</taxon>
    </lineage>
</organism>
<evidence type="ECO:0000313" key="2">
    <source>
        <dbReference type="Proteomes" id="UP000789759"/>
    </source>
</evidence>
<dbReference type="AlphaFoldDB" id="A0A9N9I885"/>
<dbReference type="Proteomes" id="UP000789759">
    <property type="component" value="Unassembled WGS sequence"/>
</dbReference>
<name>A0A9N9I885_9GLOM</name>
<dbReference type="OrthoDB" id="10402044at2759"/>
<evidence type="ECO:0000313" key="1">
    <source>
        <dbReference type="EMBL" id="CAG8724837.1"/>
    </source>
</evidence>